<evidence type="ECO:0000313" key="1">
    <source>
        <dbReference type="EMBL" id="CAK7350477.1"/>
    </source>
</evidence>
<dbReference type="AlphaFoldDB" id="A0AAV1SIE2"/>
<dbReference type="EMBL" id="CAWUPB010001184">
    <property type="protein sequence ID" value="CAK7350477.1"/>
    <property type="molecule type" value="Genomic_DNA"/>
</dbReference>
<sequence length="151" mass="16926">MREATGNDVSATRLPNFEEMKIRRVAIAYYEQDEIIPHLEPGCLPSIIDPDATQEVDKAKTLPQHLVRINARKLAKLDSSEAIEADAKARASLSVLRPLGSRYHLYDADHLSNSNASRDMINYSSTPITTIFSTESLPSIREAIFEVQKEE</sequence>
<evidence type="ECO:0000313" key="2">
    <source>
        <dbReference type="Proteomes" id="UP001314170"/>
    </source>
</evidence>
<gene>
    <name evidence="1" type="ORF">DCAF_LOCUS23209</name>
</gene>
<keyword evidence="2" id="KW-1185">Reference proteome</keyword>
<accession>A0AAV1SIE2</accession>
<reference evidence="1 2" key="1">
    <citation type="submission" date="2024-01" db="EMBL/GenBank/DDBJ databases">
        <authorList>
            <person name="Waweru B."/>
        </authorList>
    </citation>
    <scope>NUCLEOTIDE SEQUENCE [LARGE SCALE GENOMIC DNA]</scope>
</reference>
<feature type="non-terminal residue" evidence="1">
    <location>
        <position position="151"/>
    </location>
</feature>
<protein>
    <submittedName>
        <fullName evidence="1">Uncharacterized protein</fullName>
    </submittedName>
</protein>
<organism evidence="1 2">
    <name type="scientific">Dovyalis caffra</name>
    <dbReference type="NCBI Taxonomy" id="77055"/>
    <lineage>
        <taxon>Eukaryota</taxon>
        <taxon>Viridiplantae</taxon>
        <taxon>Streptophyta</taxon>
        <taxon>Embryophyta</taxon>
        <taxon>Tracheophyta</taxon>
        <taxon>Spermatophyta</taxon>
        <taxon>Magnoliopsida</taxon>
        <taxon>eudicotyledons</taxon>
        <taxon>Gunneridae</taxon>
        <taxon>Pentapetalae</taxon>
        <taxon>rosids</taxon>
        <taxon>fabids</taxon>
        <taxon>Malpighiales</taxon>
        <taxon>Salicaceae</taxon>
        <taxon>Flacourtieae</taxon>
        <taxon>Dovyalis</taxon>
    </lineage>
</organism>
<proteinExistence type="predicted"/>
<dbReference type="Proteomes" id="UP001314170">
    <property type="component" value="Unassembled WGS sequence"/>
</dbReference>
<name>A0AAV1SIE2_9ROSI</name>
<comment type="caution">
    <text evidence="1">The sequence shown here is derived from an EMBL/GenBank/DDBJ whole genome shotgun (WGS) entry which is preliminary data.</text>
</comment>